<dbReference type="STRING" id="1108044.GOOTI_063_00360"/>
<evidence type="ECO:0000313" key="3">
    <source>
        <dbReference type="Proteomes" id="UP000005038"/>
    </source>
</evidence>
<gene>
    <name evidence="2" type="ORF">GOOTI_063_00360</name>
</gene>
<feature type="compositionally biased region" description="Gly residues" evidence="1">
    <location>
        <begin position="9"/>
        <end position="18"/>
    </location>
</feature>
<dbReference type="OrthoDB" id="5096160at2"/>
<sequence>MSTDEMSRVGGGLRGGIGTVPRPADTEAARRLGTRVLVLASGEAEATAPHIDPTMSGLIVTGANAHRTLRTLRRQYPDLMMLVEPTSTAVWATKEAPFVRETSGLFEEKLGDVLDAQLQVGASVAVTPTAVFQAGDSEAMKAALKQVNELDRDDFVFLLPIHYRWLDERNIKQLIAIVTRSSHPVAIALADSSSNPLAHKGAIPSYRRLFEAAPWAMPWRADLAAFDALAHGARAAAIGQLPSLRRLAFPDKGGFSSDKSDMSPHVLLANLLRYRRSSKMQQEWYASAPADTCSCQHCGGRDIDRFNGSDEQRLQAHLHNLHETTTMRREIDGFTTEQIAAWWKRRLLDVEYERQALKGRIGVDVKTTPDVEEWLRES</sequence>
<proteinExistence type="predicted"/>
<dbReference type="EMBL" id="BAFB01000063">
    <property type="protein sequence ID" value="GAB33365.1"/>
    <property type="molecule type" value="Genomic_DNA"/>
</dbReference>
<dbReference type="RefSeq" id="WP_007237622.1">
    <property type="nucleotide sequence ID" value="NZ_BAFB01000063.1"/>
</dbReference>
<comment type="caution">
    <text evidence="2">The sequence shown here is derived from an EMBL/GenBank/DDBJ whole genome shotgun (WGS) entry which is preliminary data.</text>
</comment>
<dbReference type="Proteomes" id="UP000005038">
    <property type="component" value="Unassembled WGS sequence"/>
</dbReference>
<evidence type="ECO:0000256" key="1">
    <source>
        <dbReference type="SAM" id="MobiDB-lite"/>
    </source>
</evidence>
<evidence type="ECO:0000313" key="2">
    <source>
        <dbReference type="EMBL" id="GAB33365.1"/>
    </source>
</evidence>
<keyword evidence="3" id="KW-1185">Reference proteome</keyword>
<accession>H5TIQ7</accession>
<name>H5TIQ7_GORO1</name>
<feature type="region of interest" description="Disordered" evidence="1">
    <location>
        <begin position="1"/>
        <end position="25"/>
    </location>
</feature>
<organism evidence="2 3">
    <name type="scientific">Gordonia otitidis (strain DSM 44809 / CCUG 52243 / JCM 12355 / NBRC 100426 / IFM 10032)</name>
    <dbReference type="NCBI Taxonomy" id="1108044"/>
    <lineage>
        <taxon>Bacteria</taxon>
        <taxon>Bacillati</taxon>
        <taxon>Actinomycetota</taxon>
        <taxon>Actinomycetes</taxon>
        <taxon>Mycobacteriales</taxon>
        <taxon>Gordoniaceae</taxon>
        <taxon>Gordonia</taxon>
    </lineage>
</organism>
<dbReference type="AlphaFoldDB" id="H5TIQ7"/>
<reference evidence="2" key="1">
    <citation type="submission" date="2012-02" db="EMBL/GenBank/DDBJ databases">
        <title>Whole genome shotgun sequence of Gordonia otitidis NBRC 100426.</title>
        <authorList>
            <person name="Yoshida I."/>
            <person name="Hosoyama A."/>
            <person name="Tsuchikane K."/>
            <person name="Katsumata H."/>
            <person name="Yamazaki S."/>
            <person name="Fujita N."/>
        </authorList>
    </citation>
    <scope>NUCLEOTIDE SEQUENCE [LARGE SCALE GENOMIC DNA]</scope>
    <source>
        <strain evidence="2">NBRC 100426</strain>
    </source>
</reference>
<protein>
    <submittedName>
        <fullName evidence="2">Uncharacterized protein</fullName>
    </submittedName>
</protein>